<dbReference type="EMBL" id="DVFI01000112">
    <property type="protein sequence ID" value="HIQ63556.1"/>
    <property type="molecule type" value="Genomic_DNA"/>
</dbReference>
<sequence>MRIEVDYRPTPKQAAFHQSRANEALFGGAAGGGKSKALVMDALARVLMHPGTHAYLFRRTYRELEDTLVAEARASIPRRIGLYNASRHEMQVVGGGVLHFRHCRGTADMYDYAGTEMHWLYFDELTSFEQPVYEYLKTRLRAKASLGIVPVVRCASNPGGIGHAWVRARFVDAGTPMKPVRQRIFSRALGREREVSTQYIPALATENPHVGQAYIFELESKPEALRRALLEGDWNAFEGQVFTEFRDDPTRYGERRWTHVIKPFAIPGHWMRYVSFDHGYSKPFSVGWWAVSPSGTAFRYREWYGWNGTPNRGMELSPKEIARGILAREEEERREGIRFDRIADPSIFERSRGESIAQQMGAEGVQFRKGDNARLAGKMQLHGRLRFDPEGRPGLYVFDCCRQFIRTVPALAYDAARVEDVDTDAEDHVYDETRYFLMSKPYGQQGGME</sequence>
<accession>A0A9D0YY63</accession>
<dbReference type="AlphaFoldDB" id="A0A9D0YY63"/>
<protein>
    <submittedName>
        <fullName evidence="1">Terminase-like family protein</fullName>
    </submittedName>
</protein>
<reference evidence="1" key="2">
    <citation type="journal article" date="2021" name="PeerJ">
        <title>Extensive microbial diversity within the chicken gut microbiome revealed by metagenomics and culture.</title>
        <authorList>
            <person name="Gilroy R."/>
            <person name="Ravi A."/>
            <person name="Getino M."/>
            <person name="Pursley I."/>
            <person name="Horton D.L."/>
            <person name="Alikhan N.F."/>
            <person name="Baker D."/>
            <person name="Gharbi K."/>
            <person name="Hall N."/>
            <person name="Watson M."/>
            <person name="Adriaenssens E.M."/>
            <person name="Foster-Nyarko E."/>
            <person name="Jarju S."/>
            <person name="Secka A."/>
            <person name="Antonio M."/>
            <person name="Oren A."/>
            <person name="Chaudhuri R.R."/>
            <person name="La Ragione R."/>
            <person name="Hildebrand F."/>
            <person name="Pallen M.J."/>
        </authorList>
    </citation>
    <scope>NUCLEOTIDE SEQUENCE</scope>
    <source>
        <strain evidence="1">ChiHile30-977</strain>
    </source>
</reference>
<dbReference type="InterPro" id="IPR027417">
    <property type="entry name" value="P-loop_NTPase"/>
</dbReference>
<proteinExistence type="predicted"/>
<dbReference type="Pfam" id="PF03237">
    <property type="entry name" value="Terminase_6N"/>
    <property type="match status" value="1"/>
</dbReference>
<name>A0A9D0YY63_9FIRM</name>
<comment type="caution">
    <text evidence="1">The sequence shown here is derived from an EMBL/GenBank/DDBJ whole genome shotgun (WGS) entry which is preliminary data.</text>
</comment>
<dbReference type="Gene3D" id="3.40.50.300">
    <property type="entry name" value="P-loop containing nucleotide triphosphate hydrolases"/>
    <property type="match status" value="1"/>
</dbReference>
<dbReference type="Proteomes" id="UP000886819">
    <property type="component" value="Unassembled WGS sequence"/>
</dbReference>
<organism evidence="1 2">
    <name type="scientific">Candidatus Avichristensenella intestinipullorum</name>
    <dbReference type="NCBI Taxonomy" id="2840693"/>
    <lineage>
        <taxon>Bacteria</taxon>
        <taxon>Bacillati</taxon>
        <taxon>Bacillota</taxon>
        <taxon>Clostridia</taxon>
        <taxon>Candidatus Avichristensenella</taxon>
    </lineage>
</organism>
<gene>
    <name evidence="1" type="ORF">IAA66_08250</name>
</gene>
<evidence type="ECO:0000313" key="2">
    <source>
        <dbReference type="Proteomes" id="UP000886819"/>
    </source>
</evidence>
<dbReference type="Gene3D" id="3.30.420.280">
    <property type="match status" value="1"/>
</dbReference>
<evidence type="ECO:0000313" key="1">
    <source>
        <dbReference type="EMBL" id="HIQ63556.1"/>
    </source>
</evidence>
<reference evidence="1" key="1">
    <citation type="submission" date="2020-10" db="EMBL/GenBank/DDBJ databases">
        <authorList>
            <person name="Gilroy R."/>
        </authorList>
    </citation>
    <scope>NUCLEOTIDE SEQUENCE</scope>
    <source>
        <strain evidence="1">ChiHile30-977</strain>
    </source>
</reference>